<dbReference type="PANTHER" id="PTHR47186">
    <property type="entry name" value="LEUCINE-RICH REPEAT-CONTAINING PROTEIN 57"/>
    <property type="match status" value="1"/>
</dbReference>
<dbReference type="Proteomes" id="UP001367508">
    <property type="component" value="Unassembled WGS sequence"/>
</dbReference>
<name>A0AAN9PQR4_CANGL</name>
<dbReference type="InterPro" id="IPR032675">
    <property type="entry name" value="LRR_dom_sf"/>
</dbReference>
<dbReference type="AlphaFoldDB" id="A0AAN9PQR4"/>
<evidence type="ECO:0000259" key="2">
    <source>
        <dbReference type="Pfam" id="PF23598"/>
    </source>
</evidence>
<evidence type="ECO:0000313" key="4">
    <source>
        <dbReference type="Proteomes" id="UP001367508"/>
    </source>
</evidence>
<gene>
    <name evidence="3" type="ORF">VNO77_39647</name>
</gene>
<proteinExistence type="predicted"/>
<dbReference type="Pfam" id="PF23598">
    <property type="entry name" value="LRR_14"/>
    <property type="match status" value="1"/>
</dbReference>
<accession>A0AAN9PQR4</accession>
<organism evidence="3 4">
    <name type="scientific">Canavalia gladiata</name>
    <name type="common">Sword bean</name>
    <name type="synonym">Dolichos gladiatus</name>
    <dbReference type="NCBI Taxonomy" id="3824"/>
    <lineage>
        <taxon>Eukaryota</taxon>
        <taxon>Viridiplantae</taxon>
        <taxon>Streptophyta</taxon>
        <taxon>Embryophyta</taxon>
        <taxon>Tracheophyta</taxon>
        <taxon>Spermatophyta</taxon>
        <taxon>Magnoliopsida</taxon>
        <taxon>eudicotyledons</taxon>
        <taxon>Gunneridae</taxon>
        <taxon>Pentapetalae</taxon>
        <taxon>rosids</taxon>
        <taxon>fabids</taxon>
        <taxon>Fabales</taxon>
        <taxon>Fabaceae</taxon>
        <taxon>Papilionoideae</taxon>
        <taxon>50 kb inversion clade</taxon>
        <taxon>NPAAA clade</taxon>
        <taxon>indigoferoid/millettioid clade</taxon>
        <taxon>Phaseoleae</taxon>
        <taxon>Canavalia</taxon>
    </lineage>
</organism>
<dbReference type="Gene3D" id="3.80.10.10">
    <property type="entry name" value="Ribonuclease Inhibitor"/>
    <property type="match status" value="1"/>
</dbReference>
<dbReference type="PANTHER" id="PTHR47186:SF45">
    <property type="entry name" value="DISEASE RESISTANCE RPP13-LIKE PROTEIN 1"/>
    <property type="match status" value="1"/>
</dbReference>
<dbReference type="EMBL" id="JAYMYQ010000010">
    <property type="protein sequence ID" value="KAK7306981.1"/>
    <property type="molecule type" value="Genomic_DNA"/>
</dbReference>
<dbReference type="SUPFAM" id="SSF52058">
    <property type="entry name" value="L domain-like"/>
    <property type="match status" value="1"/>
</dbReference>
<evidence type="ECO:0000313" key="3">
    <source>
        <dbReference type="EMBL" id="KAK7306981.1"/>
    </source>
</evidence>
<keyword evidence="1" id="KW-0677">Repeat</keyword>
<reference evidence="3 4" key="1">
    <citation type="submission" date="2024-01" db="EMBL/GenBank/DDBJ databases">
        <title>The genomes of 5 underutilized Papilionoideae crops provide insights into root nodulation and disease resistanc.</title>
        <authorList>
            <person name="Jiang F."/>
        </authorList>
    </citation>
    <scope>NUCLEOTIDE SEQUENCE [LARGE SCALE GENOMIC DNA]</scope>
    <source>
        <strain evidence="3">LVBAO_FW01</strain>
        <tissue evidence="3">Leaves</tissue>
    </source>
</reference>
<evidence type="ECO:0000256" key="1">
    <source>
        <dbReference type="ARBA" id="ARBA00022737"/>
    </source>
</evidence>
<keyword evidence="4" id="KW-1185">Reference proteome</keyword>
<protein>
    <recommendedName>
        <fullName evidence="2">Disease resistance R13L4/SHOC-2-like LRR domain-containing protein</fullName>
    </recommendedName>
</protein>
<comment type="caution">
    <text evidence="3">The sequence shown here is derived from an EMBL/GenBank/DDBJ whole genome shotgun (WGS) entry which is preliminary data.</text>
</comment>
<sequence>MSIRTNPTKAISLLLRQLATKEKDGCFDDLKSELENIRDLFSIVKKHEEELFDILRTVNGHIHNFNLPKLLKEKEAICERVRNSSQKLLPDGAAQSKIDAAAESSNKRFQHKKLTRPLSSSQFLEFDTLKHNCERLDLLPLRCFLSLLFLPENVVIKKRHAIYLWIGVNYLLNAHLQEVERGEYIFKNLLDYKLIVPQYSGTCPIVNKFKVNPWIPGRIMAPMSLKNAQTWETYSVIFGSSQLKDMKYDCLTLHRPRVKLSDEDGFKSHHWRAILNVGSSYLNFPPQWMAKMQKLEVLHLGRWQDSSSHHIEVESEEFLKELRNKKYLKFVNLRGISRISNLPSSFVQLESLEFLDLKACHNLETIPDIALLKNLKHFNVSQCYLLESMPKGIHKLTKLQVLKGFFIGSSSKTSCRISDLENLKQLERLSIHIGSKAVIQDKEFESFQKLSKLESLKISWEVSATGYNDIQIFLPSSIKKLHLEGFPGERIPKFLPFEFPEIEQFEFPFTCRKMLYIMGGKLKTLDTRDADHIRCLSDVEVLHLKYLKHLKVNFSNLLHIFPYLMYAEIKQTLSHSDFEWNKPLRNR</sequence>
<feature type="domain" description="Disease resistance R13L4/SHOC-2-like LRR" evidence="2">
    <location>
        <begin position="290"/>
        <end position="500"/>
    </location>
</feature>
<dbReference type="InterPro" id="IPR055414">
    <property type="entry name" value="LRR_R13L4/SHOC2-like"/>
</dbReference>